<gene>
    <name evidence="2" type="ORF">IRI77_36610</name>
</gene>
<dbReference type="AlphaFoldDB" id="A0A7S7NR57"/>
<feature type="transmembrane region" description="Helical" evidence="1">
    <location>
        <begin position="6"/>
        <end position="27"/>
    </location>
</feature>
<evidence type="ECO:0000313" key="3">
    <source>
        <dbReference type="Proteomes" id="UP000593892"/>
    </source>
</evidence>
<keyword evidence="1" id="KW-0472">Membrane</keyword>
<reference evidence="2 3" key="1">
    <citation type="submission" date="2020-10" db="EMBL/GenBank/DDBJ databases">
        <title>Complete genome sequence of Paludibaculum fermentans P105T, a facultatively anaerobic acidobacterium capable of dissimilatory Fe(III) reduction.</title>
        <authorList>
            <person name="Dedysh S.N."/>
            <person name="Beletsky A.V."/>
            <person name="Kulichevskaya I.S."/>
            <person name="Mardanov A.V."/>
            <person name="Ravin N.V."/>
        </authorList>
    </citation>
    <scope>NUCLEOTIDE SEQUENCE [LARGE SCALE GENOMIC DNA]</scope>
    <source>
        <strain evidence="2 3">P105</strain>
    </source>
</reference>
<accession>A0A7S7NR57</accession>
<keyword evidence="1" id="KW-1133">Transmembrane helix</keyword>
<name>A0A7S7NR57_PALFE</name>
<organism evidence="2 3">
    <name type="scientific">Paludibaculum fermentans</name>
    <dbReference type="NCBI Taxonomy" id="1473598"/>
    <lineage>
        <taxon>Bacteria</taxon>
        <taxon>Pseudomonadati</taxon>
        <taxon>Acidobacteriota</taxon>
        <taxon>Terriglobia</taxon>
        <taxon>Bryobacterales</taxon>
        <taxon>Bryobacteraceae</taxon>
        <taxon>Paludibaculum</taxon>
    </lineage>
</organism>
<proteinExistence type="predicted"/>
<dbReference type="Proteomes" id="UP000593892">
    <property type="component" value="Chromosome"/>
</dbReference>
<protein>
    <submittedName>
        <fullName evidence="2">Uncharacterized protein</fullName>
    </submittedName>
</protein>
<dbReference type="KEGG" id="pfer:IRI77_36610"/>
<sequence>MENHVLLQVLIAAIGLVSGLIGAYVSLQNRALLAEVRRELAELENRIITRINGTYVRRSECELREELVHERLAAIADEVKNRNAAGL</sequence>
<dbReference type="RefSeq" id="WP_194449863.1">
    <property type="nucleotide sequence ID" value="NZ_CP063849.1"/>
</dbReference>
<keyword evidence="1" id="KW-0812">Transmembrane</keyword>
<evidence type="ECO:0000256" key="1">
    <source>
        <dbReference type="SAM" id="Phobius"/>
    </source>
</evidence>
<keyword evidence="3" id="KW-1185">Reference proteome</keyword>
<evidence type="ECO:0000313" key="2">
    <source>
        <dbReference type="EMBL" id="QOY88200.1"/>
    </source>
</evidence>
<dbReference type="EMBL" id="CP063849">
    <property type="protein sequence ID" value="QOY88200.1"/>
    <property type="molecule type" value="Genomic_DNA"/>
</dbReference>